<feature type="domain" description="RNase H type-1" evidence="7">
    <location>
        <begin position="223"/>
        <end position="354"/>
    </location>
</feature>
<gene>
    <name evidence="8" type="ORF">RD792_011375</name>
</gene>
<feature type="region of interest" description="Disordered" evidence="5">
    <location>
        <begin position="686"/>
        <end position="737"/>
    </location>
</feature>
<dbReference type="InterPro" id="IPR001245">
    <property type="entry name" value="Ser-Thr/Tyr_kinase_cat_dom"/>
</dbReference>
<dbReference type="PROSITE" id="PS50879">
    <property type="entry name" value="RNASE_H_1"/>
    <property type="match status" value="1"/>
</dbReference>
<sequence>MICSFRGYCSSILSRTGHLVSKRPSSGFFSPTWKTILRHPGVRTVNSELLSTRFSLQCYSSKTSVGGSARQRKLGPEPVMKDDKEAFFVVRKGDIVGVYKSLSDCQAQVGTSICDPPVSVYKGYSMPKDTEKYLLSCGLKNALYSIRASDLPSELFGTLVTCPLPQPSSRGETSSQPMTKKRSHEALCSDYGDAAGSLLLTSNDAMKKHFKLEPHRVDQNQSVCRSCTFEFDGASKGNPGQAGAGVVLRSDDGNLICRLREGLGIATNNFAEYRGIILGLKYALGKGFTSVRVRGDSKLVCMQIQGLWRVKNQNISSLYEEAKKLKDRFNSFQIIHILRDLNSEADAQANLAVDLAAPLLFWVFDPYIDNECVFTICLIKDQNEVDLEKIAAQEQKQFSFETLVAATNNFHHTQKLGQGGFGPVYKGKLSDGREIAVKKLSHSSLQGKKEFQNEAKLLARVQHRNVVNLLGYCVHGAEKLLVYEYVAHESIDKLLFKSDGREILTWKRRHDLITGIAKGLLYLHEEAHCCIIHRDVKASNILLDDKWVPKIADFGMARLFPEDQTHVNTRVAGTNGYMAPEYLMHGNLSVKADVFSFGVVVLELISGQKNSTFNRDPDSQNLLEWAYKLYKKQRSLEIMDPLLVSSVDPDQISICIQVGLLCVQSDPKSRPDMSRVVVILSRKPSTLEEPSRPGFPGTRYRRSHRPTTGSSSGTGTSGVSNSQCFSSTTHTQTATHT</sequence>
<dbReference type="InterPro" id="IPR011009">
    <property type="entry name" value="Kinase-like_dom_sf"/>
</dbReference>
<dbReference type="CDD" id="cd14066">
    <property type="entry name" value="STKc_IRAK"/>
    <property type="match status" value="1"/>
</dbReference>
<dbReference type="InterPro" id="IPR002156">
    <property type="entry name" value="RNaseH_domain"/>
</dbReference>
<comment type="caution">
    <text evidence="8">The sequence shown here is derived from an EMBL/GenBank/DDBJ whole genome shotgun (WGS) entry which is preliminary data.</text>
</comment>
<evidence type="ECO:0000259" key="7">
    <source>
        <dbReference type="PROSITE" id="PS50879"/>
    </source>
</evidence>
<evidence type="ECO:0000256" key="5">
    <source>
        <dbReference type="SAM" id="MobiDB-lite"/>
    </source>
</evidence>
<evidence type="ECO:0000313" key="9">
    <source>
        <dbReference type="Proteomes" id="UP001291926"/>
    </source>
</evidence>
<dbReference type="Gene3D" id="3.40.970.10">
    <property type="entry name" value="Ribonuclease H1, N-terminal domain"/>
    <property type="match status" value="1"/>
</dbReference>
<evidence type="ECO:0000259" key="6">
    <source>
        <dbReference type="PROSITE" id="PS50011"/>
    </source>
</evidence>
<evidence type="ECO:0000256" key="1">
    <source>
        <dbReference type="ARBA" id="ARBA00022679"/>
    </source>
</evidence>
<organism evidence="8 9">
    <name type="scientific">Penstemon davidsonii</name>
    <dbReference type="NCBI Taxonomy" id="160366"/>
    <lineage>
        <taxon>Eukaryota</taxon>
        <taxon>Viridiplantae</taxon>
        <taxon>Streptophyta</taxon>
        <taxon>Embryophyta</taxon>
        <taxon>Tracheophyta</taxon>
        <taxon>Spermatophyta</taxon>
        <taxon>Magnoliopsida</taxon>
        <taxon>eudicotyledons</taxon>
        <taxon>Gunneridae</taxon>
        <taxon>Pentapetalae</taxon>
        <taxon>asterids</taxon>
        <taxon>lamiids</taxon>
        <taxon>Lamiales</taxon>
        <taxon>Plantaginaceae</taxon>
        <taxon>Cheloneae</taxon>
        <taxon>Penstemon</taxon>
    </lineage>
</organism>
<dbReference type="Pfam" id="PF07714">
    <property type="entry name" value="PK_Tyr_Ser-Thr"/>
    <property type="match status" value="1"/>
</dbReference>
<dbReference type="PROSITE" id="PS50011">
    <property type="entry name" value="PROTEIN_KINASE_DOM"/>
    <property type="match status" value="1"/>
</dbReference>
<dbReference type="Proteomes" id="UP001291926">
    <property type="component" value="Unassembled WGS sequence"/>
</dbReference>
<keyword evidence="4" id="KW-0067">ATP-binding</keyword>
<feature type="compositionally biased region" description="Low complexity" evidence="5">
    <location>
        <begin position="707"/>
        <end position="718"/>
    </location>
</feature>
<dbReference type="Pfam" id="PF13456">
    <property type="entry name" value="RVT_3"/>
    <property type="match status" value="1"/>
</dbReference>
<keyword evidence="1" id="KW-0808">Transferase</keyword>
<dbReference type="PANTHER" id="PTHR47973">
    <property type="entry name" value="CYSTEINE-RICH RECEPTOR-LIKE PROTEIN KINASE 3"/>
    <property type="match status" value="1"/>
</dbReference>
<dbReference type="SUPFAM" id="SSF56112">
    <property type="entry name" value="Protein kinase-like (PK-like)"/>
    <property type="match status" value="1"/>
</dbReference>
<name>A0ABR0D4E9_9LAMI</name>
<dbReference type="SMART" id="SM00220">
    <property type="entry name" value="S_TKc"/>
    <property type="match status" value="1"/>
</dbReference>
<evidence type="ECO:0000256" key="4">
    <source>
        <dbReference type="ARBA" id="ARBA00022840"/>
    </source>
</evidence>
<reference evidence="8 9" key="1">
    <citation type="journal article" date="2023" name="bioRxiv">
        <title>Genome report: Whole genome sequence and annotation of Penstemon davidsonii.</title>
        <authorList>
            <person name="Ostevik K.L."/>
            <person name="Alabady M."/>
            <person name="Zhang M."/>
            <person name="Rausher M.D."/>
        </authorList>
    </citation>
    <scope>NUCLEOTIDE SEQUENCE [LARGE SCALE GENOMIC DNA]</scope>
    <source>
        <strain evidence="8">DNT005</strain>
        <tissue evidence="8">Whole leaf</tissue>
    </source>
</reference>
<keyword evidence="9" id="KW-1185">Reference proteome</keyword>
<dbReference type="Gene3D" id="3.30.420.10">
    <property type="entry name" value="Ribonuclease H-like superfamily/Ribonuclease H"/>
    <property type="match status" value="1"/>
</dbReference>
<dbReference type="EMBL" id="JAYDYQ010002534">
    <property type="protein sequence ID" value="KAK4484155.1"/>
    <property type="molecule type" value="Genomic_DNA"/>
</dbReference>
<dbReference type="CDD" id="cd09279">
    <property type="entry name" value="RNase_HI_like"/>
    <property type="match status" value="1"/>
</dbReference>
<dbReference type="InterPro" id="IPR052059">
    <property type="entry name" value="CR_Ser/Thr_kinase"/>
</dbReference>
<feature type="non-terminal residue" evidence="8">
    <location>
        <position position="737"/>
    </location>
</feature>
<dbReference type="InterPro" id="IPR037056">
    <property type="entry name" value="RNase_H1_N_sf"/>
</dbReference>
<dbReference type="PROSITE" id="PS00108">
    <property type="entry name" value="PROTEIN_KINASE_ST"/>
    <property type="match status" value="1"/>
</dbReference>
<evidence type="ECO:0000256" key="2">
    <source>
        <dbReference type="ARBA" id="ARBA00022741"/>
    </source>
</evidence>
<feature type="domain" description="Protein kinase" evidence="6">
    <location>
        <begin position="410"/>
        <end position="686"/>
    </location>
</feature>
<accession>A0ABR0D4E9</accession>
<dbReference type="InterPro" id="IPR008271">
    <property type="entry name" value="Ser/Thr_kinase_AS"/>
</dbReference>
<feature type="compositionally biased region" description="Low complexity" evidence="5">
    <location>
        <begin position="728"/>
        <end position="737"/>
    </location>
</feature>
<dbReference type="InterPro" id="IPR000719">
    <property type="entry name" value="Prot_kinase_dom"/>
</dbReference>
<evidence type="ECO:0000256" key="3">
    <source>
        <dbReference type="ARBA" id="ARBA00022777"/>
    </source>
</evidence>
<keyword evidence="2" id="KW-0547">Nucleotide-binding</keyword>
<keyword evidence="3" id="KW-0418">Kinase</keyword>
<dbReference type="Gene3D" id="1.10.510.10">
    <property type="entry name" value="Transferase(Phosphotransferase) domain 1"/>
    <property type="match status" value="1"/>
</dbReference>
<dbReference type="SUPFAM" id="SSF53098">
    <property type="entry name" value="Ribonuclease H-like"/>
    <property type="match status" value="1"/>
</dbReference>
<dbReference type="Gene3D" id="3.30.200.20">
    <property type="entry name" value="Phosphorylase Kinase, domain 1"/>
    <property type="match status" value="1"/>
</dbReference>
<protein>
    <submittedName>
        <fullName evidence="8">Uncharacterized protein</fullName>
    </submittedName>
</protein>
<proteinExistence type="predicted"/>
<dbReference type="InterPro" id="IPR012337">
    <property type="entry name" value="RNaseH-like_sf"/>
</dbReference>
<evidence type="ECO:0000313" key="8">
    <source>
        <dbReference type="EMBL" id="KAK4484155.1"/>
    </source>
</evidence>
<dbReference type="InterPro" id="IPR036397">
    <property type="entry name" value="RNaseH_sf"/>
</dbReference>